<gene>
    <name evidence="4" type="ORF">SAMN04488518_11064</name>
</gene>
<sequence>MLEDLQTPCLLLDEAAMRRNIKGMADRFKQIDVPLRPHLKTAKSIDVARILQEHGADRWTVSTLKEAEYFSSFGLKDILYAVSIIPQKMERIMRLNRAGAQMSICLDSTEMATHLSTMTLDGPKPRVYLEVDVDGHRTGVKADQQRAVDVARILANASNMEFAGVMAHGGGVSYAANGKQELEAAAEQERTATLAVKDAILEAGLRCPQVSIGSTPTALFGTSFDGVSDVRAGVYVFQDVFQANLGMCAMEDVAATVLTSIISHAPHLNRIVIDAGGLALSKDRSCASQSNDCGFGLLSDADGHLDPLLYVQGVSQEHGYITTRDGSPLPFELYPLGSQLRVLPNHSCMTVAAYEGYHLIDGDHEGEWWPRCNRW</sequence>
<dbReference type="Gene3D" id="2.40.37.20">
    <property type="entry name" value="D-serine dehydratase-like domain"/>
    <property type="match status" value="1"/>
</dbReference>
<dbReference type="RefSeq" id="WP_093521657.1">
    <property type="nucleotide sequence ID" value="NZ_FOSK01000010.1"/>
</dbReference>
<dbReference type="SMART" id="SM01119">
    <property type="entry name" value="D-ser_dehydrat"/>
    <property type="match status" value="1"/>
</dbReference>
<evidence type="ECO:0000313" key="4">
    <source>
        <dbReference type="EMBL" id="SFK85270.1"/>
    </source>
</evidence>
<dbReference type="PANTHER" id="PTHR28004">
    <property type="entry name" value="ZGC:162816-RELATED"/>
    <property type="match status" value="1"/>
</dbReference>
<dbReference type="Pfam" id="PF01168">
    <property type="entry name" value="Ala_racemase_N"/>
    <property type="match status" value="1"/>
</dbReference>
<comment type="similarity">
    <text evidence="1">Belongs to the DSD1 family.</text>
</comment>
<name>A0A1I4CXC8_9HYPH</name>
<dbReference type="PANTHER" id="PTHR28004:SF2">
    <property type="entry name" value="D-SERINE DEHYDRATASE"/>
    <property type="match status" value="1"/>
</dbReference>
<dbReference type="InterPro" id="IPR029066">
    <property type="entry name" value="PLP-binding_barrel"/>
</dbReference>
<dbReference type="EMBL" id="FOSK01000010">
    <property type="protein sequence ID" value="SFK85270.1"/>
    <property type="molecule type" value="Genomic_DNA"/>
</dbReference>
<reference evidence="4 5" key="1">
    <citation type="submission" date="2016-10" db="EMBL/GenBank/DDBJ databases">
        <authorList>
            <person name="Varghese N."/>
            <person name="Submissions S."/>
        </authorList>
    </citation>
    <scope>NUCLEOTIDE SEQUENCE [LARGE SCALE GENOMIC DNA]</scope>
    <source>
        <strain evidence="4 5">DSM 16392</strain>
    </source>
</reference>
<dbReference type="InterPro" id="IPR001608">
    <property type="entry name" value="Ala_racemase_N"/>
</dbReference>
<dbReference type="SUPFAM" id="SSF51419">
    <property type="entry name" value="PLP-binding barrel"/>
    <property type="match status" value="1"/>
</dbReference>
<organism evidence="4 5">
    <name type="scientific">Pseudovibrio ascidiaceicola</name>
    <dbReference type="NCBI Taxonomy" id="285279"/>
    <lineage>
        <taxon>Bacteria</taxon>
        <taxon>Pseudomonadati</taxon>
        <taxon>Pseudomonadota</taxon>
        <taxon>Alphaproteobacteria</taxon>
        <taxon>Hyphomicrobiales</taxon>
        <taxon>Stappiaceae</taxon>
        <taxon>Pseudovibrio</taxon>
    </lineage>
</organism>
<dbReference type="InterPro" id="IPR042208">
    <property type="entry name" value="D-ser_dehydrat-like_sf"/>
</dbReference>
<accession>A0A1I4CXC8</accession>
<dbReference type="Gene3D" id="3.20.20.10">
    <property type="entry name" value="Alanine racemase"/>
    <property type="match status" value="1"/>
</dbReference>
<dbReference type="InterPro" id="IPR026956">
    <property type="entry name" value="D-ser_dehydrat-like_dom"/>
</dbReference>
<evidence type="ECO:0000256" key="1">
    <source>
        <dbReference type="ARBA" id="ARBA00005323"/>
    </source>
</evidence>
<protein>
    <submittedName>
        <fullName evidence="4">D-serine deaminase, pyridoxal phosphate-dependent</fullName>
    </submittedName>
</protein>
<evidence type="ECO:0000256" key="2">
    <source>
        <dbReference type="ARBA" id="ARBA00023239"/>
    </source>
</evidence>
<dbReference type="Pfam" id="PF14031">
    <property type="entry name" value="D-ser_dehydrat"/>
    <property type="match status" value="1"/>
</dbReference>
<proteinExistence type="inferred from homology"/>
<keyword evidence="5" id="KW-1185">Reference proteome</keyword>
<feature type="domain" description="D-serine dehydratase-like" evidence="3">
    <location>
        <begin position="254"/>
        <end position="361"/>
    </location>
</feature>
<dbReference type="Proteomes" id="UP000199598">
    <property type="component" value="Unassembled WGS sequence"/>
</dbReference>
<evidence type="ECO:0000313" key="5">
    <source>
        <dbReference type="Proteomes" id="UP000199598"/>
    </source>
</evidence>
<dbReference type="InterPro" id="IPR051466">
    <property type="entry name" value="D-amino_acid_metab_enzyme"/>
</dbReference>
<keyword evidence="2" id="KW-0456">Lyase</keyword>
<comment type="caution">
    <text evidence="4">The sequence shown here is derived from an EMBL/GenBank/DDBJ whole genome shotgun (WGS) entry which is preliminary data.</text>
</comment>
<evidence type="ECO:0000259" key="3">
    <source>
        <dbReference type="SMART" id="SM01119"/>
    </source>
</evidence>